<dbReference type="SMART" id="SM00369">
    <property type="entry name" value="LRR_TYP"/>
    <property type="match status" value="7"/>
</dbReference>
<evidence type="ECO:0000256" key="6">
    <source>
        <dbReference type="ARBA" id="ARBA00022692"/>
    </source>
</evidence>
<sequence>MHRLAACWILLHIAASCSFFLIAHARKQPALGSDLNVTARCLPHEREALLAFKNGITNDSTNLLASWRPAQDCCRWTGIACSSQTGHVLKLDLNGAYSFYPPLYGQISPSLLSLDHLEYLDLGSNFLEGPNGSVPEFLGSMKNLRHLDLSYIPFSGTVPLLLSNLSKLEYLDLSFTSFFGRMPPQLGNLSKLQYLDLSWMWNDTYSTDISWLSHLNMLEYIDMSNVTLSTIVNWPSVVNMVPTLKHIKLMNCSLPSANRSISHLNLTELEELDLTWNYFGHPIASCWFWNVTTIKLLYLDHTNLYGPFPDDLGEMVSLQHLDFSYNRNAATLTVDLKNLCELESLYLDNSLSSGNITELVQKLPQCSSRKFYALSSVSNNMTGIFPNTIDHLTSLTTIILTNNSISGAIPPGIRNCTNLEYVHFSSNQLSGQIPLLPRSLRVFEVSMNFLSGHLPLEFGAPNFETLIISFNYITGQVPRSICESQNMAFLDLSNNIFEGELPYCSRMPSLRFLLASNNNFSGKFPPWLQGFSSLVFLDLSWNKFYGSLPSWIGDLANLRILYLSRNMFYGDIPASITDLRALQYLDLAANNMSGSIPRSLSNLVGMTLKHPSGSSDDLYSTLSFDESQDLFALVMKHQVLKYGSHGIVSVVGIDLSLNQLTGEIPDEITSLSMALNLNLSWNHLSGKIPENIGSMKSVESLDLSRNNLSGEIPRSFSDLTYISYLDLSYNNLTGMVPSGRQLDTLYTENPSMYYGNNDLCGPPLQRNCSVNNAPGHRNQQESKTDSDSAFFYYGLGSGLAVGLWVVLFALLFKKT</sequence>
<reference evidence="16" key="1">
    <citation type="submission" date="2020-05" db="EMBL/GenBank/DDBJ databases">
        <title>WGS assembly of Panicum virgatum.</title>
        <authorList>
            <person name="Lovell J.T."/>
            <person name="Jenkins J."/>
            <person name="Shu S."/>
            <person name="Juenger T.E."/>
            <person name="Schmutz J."/>
        </authorList>
    </citation>
    <scope>NUCLEOTIDE SEQUENCE</scope>
    <source>
        <strain evidence="16">AP13</strain>
    </source>
</reference>
<dbReference type="Proteomes" id="UP000823388">
    <property type="component" value="Chromosome 8K"/>
</dbReference>
<dbReference type="GO" id="GO:0009653">
    <property type="term" value="P:anatomical structure morphogenesis"/>
    <property type="evidence" value="ECO:0007669"/>
    <property type="project" value="UniProtKB-ARBA"/>
</dbReference>
<keyword evidence="17" id="KW-1185">Reference proteome</keyword>
<evidence type="ECO:0000256" key="7">
    <source>
        <dbReference type="ARBA" id="ARBA00022729"/>
    </source>
</evidence>
<dbReference type="SUPFAM" id="SSF52047">
    <property type="entry name" value="RNI-like"/>
    <property type="match status" value="2"/>
</dbReference>
<dbReference type="AlphaFoldDB" id="A0A8T0PM43"/>
<dbReference type="SUPFAM" id="SSF52058">
    <property type="entry name" value="L domain-like"/>
    <property type="match status" value="1"/>
</dbReference>
<dbReference type="FunFam" id="3.80.10.10:FF:000095">
    <property type="entry name" value="LRR receptor-like serine/threonine-protein kinase GSO1"/>
    <property type="match status" value="1"/>
</dbReference>
<evidence type="ECO:0000256" key="9">
    <source>
        <dbReference type="ARBA" id="ARBA00022989"/>
    </source>
</evidence>
<dbReference type="PANTHER" id="PTHR48052:SF66">
    <property type="entry name" value="OS02G0610000 PROTEIN"/>
    <property type="match status" value="1"/>
</dbReference>
<evidence type="ECO:0000256" key="3">
    <source>
        <dbReference type="ARBA" id="ARBA00022475"/>
    </source>
</evidence>
<evidence type="ECO:0000313" key="17">
    <source>
        <dbReference type="Proteomes" id="UP000823388"/>
    </source>
</evidence>
<keyword evidence="6 13" id="KW-0812">Transmembrane</keyword>
<dbReference type="EMBL" id="CM029051">
    <property type="protein sequence ID" value="KAG2562690.1"/>
    <property type="molecule type" value="Genomic_DNA"/>
</dbReference>
<comment type="subcellular location">
    <subcellularLocation>
        <location evidence="1">Cell membrane</location>
        <topology evidence="1">Single-pass type I membrane protein</topology>
    </subcellularLocation>
</comment>
<evidence type="ECO:0000256" key="1">
    <source>
        <dbReference type="ARBA" id="ARBA00004251"/>
    </source>
</evidence>
<keyword evidence="7 14" id="KW-0732">Signal</keyword>
<accession>A0A8T0PM43</accession>
<dbReference type="Gene3D" id="3.80.10.10">
    <property type="entry name" value="Ribonuclease Inhibitor"/>
    <property type="match status" value="4"/>
</dbReference>
<protein>
    <recommendedName>
        <fullName evidence="15">Leucine-rich repeat-containing N-terminal plant-type domain-containing protein</fullName>
    </recommendedName>
</protein>
<dbReference type="GO" id="GO:0009742">
    <property type="term" value="P:brassinosteroid mediated signaling pathway"/>
    <property type="evidence" value="ECO:0007669"/>
    <property type="project" value="UniProtKB-KW"/>
</dbReference>
<keyword evidence="8" id="KW-0677">Repeat</keyword>
<dbReference type="InterPro" id="IPR003591">
    <property type="entry name" value="Leu-rich_rpt_typical-subtyp"/>
</dbReference>
<evidence type="ECO:0000256" key="2">
    <source>
        <dbReference type="ARBA" id="ARBA00009592"/>
    </source>
</evidence>
<dbReference type="InterPro" id="IPR013210">
    <property type="entry name" value="LRR_N_plant-typ"/>
</dbReference>
<dbReference type="InterPro" id="IPR032675">
    <property type="entry name" value="LRR_dom_sf"/>
</dbReference>
<keyword evidence="11" id="KW-0675">Receptor</keyword>
<evidence type="ECO:0000313" key="16">
    <source>
        <dbReference type="EMBL" id="KAG2562690.1"/>
    </source>
</evidence>
<dbReference type="InterPro" id="IPR001611">
    <property type="entry name" value="Leu-rich_rpt"/>
</dbReference>
<keyword evidence="3" id="KW-1003">Cell membrane</keyword>
<keyword evidence="12" id="KW-0325">Glycoprotein</keyword>
<dbReference type="Pfam" id="PF00560">
    <property type="entry name" value="LRR_1"/>
    <property type="match status" value="7"/>
</dbReference>
<keyword evidence="10 13" id="KW-0472">Membrane</keyword>
<evidence type="ECO:0000256" key="10">
    <source>
        <dbReference type="ARBA" id="ARBA00023136"/>
    </source>
</evidence>
<keyword evidence="5" id="KW-1070">Brassinosteroid signaling pathway</keyword>
<proteinExistence type="inferred from homology"/>
<dbReference type="Pfam" id="PF08263">
    <property type="entry name" value="LRRNT_2"/>
    <property type="match status" value="1"/>
</dbReference>
<organism evidence="16 17">
    <name type="scientific">Panicum virgatum</name>
    <name type="common">Blackwell switchgrass</name>
    <dbReference type="NCBI Taxonomy" id="38727"/>
    <lineage>
        <taxon>Eukaryota</taxon>
        <taxon>Viridiplantae</taxon>
        <taxon>Streptophyta</taxon>
        <taxon>Embryophyta</taxon>
        <taxon>Tracheophyta</taxon>
        <taxon>Spermatophyta</taxon>
        <taxon>Magnoliopsida</taxon>
        <taxon>Liliopsida</taxon>
        <taxon>Poales</taxon>
        <taxon>Poaceae</taxon>
        <taxon>PACMAD clade</taxon>
        <taxon>Panicoideae</taxon>
        <taxon>Panicodae</taxon>
        <taxon>Paniceae</taxon>
        <taxon>Panicinae</taxon>
        <taxon>Panicum</taxon>
        <taxon>Panicum sect. Hiantes</taxon>
    </lineage>
</organism>
<keyword evidence="4" id="KW-0433">Leucine-rich repeat</keyword>
<feature type="transmembrane region" description="Helical" evidence="13">
    <location>
        <begin position="790"/>
        <end position="812"/>
    </location>
</feature>
<evidence type="ECO:0000259" key="15">
    <source>
        <dbReference type="Pfam" id="PF08263"/>
    </source>
</evidence>
<evidence type="ECO:0000256" key="13">
    <source>
        <dbReference type="SAM" id="Phobius"/>
    </source>
</evidence>
<keyword evidence="9 13" id="KW-1133">Transmembrane helix</keyword>
<feature type="signal peptide" evidence="14">
    <location>
        <begin position="1"/>
        <end position="25"/>
    </location>
</feature>
<evidence type="ECO:0000256" key="4">
    <source>
        <dbReference type="ARBA" id="ARBA00022614"/>
    </source>
</evidence>
<dbReference type="FunFam" id="3.80.10.10:FF:000400">
    <property type="entry name" value="Nuclear pore complex protein NUP107"/>
    <property type="match status" value="1"/>
</dbReference>
<evidence type="ECO:0000256" key="11">
    <source>
        <dbReference type="ARBA" id="ARBA00023170"/>
    </source>
</evidence>
<evidence type="ECO:0000256" key="12">
    <source>
        <dbReference type="ARBA" id="ARBA00023180"/>
    </source>
</evidence>
<dbReference type="PANTHER" id="PTHR48052">
    <property type="entry name" value="UNNAMED PRODUCT"/>
    <property type="match status" value="1"/>
</dbReference>
<dbReference type="Pfam" id="PF13855">
    <property type="entry name" value="LRR_8"/>
    <property type="match status" value="1"/>
</dbReference>
<evidence type="ECO:0000256" key="14">
    <source>
        <dbReference type="SAM" id="SignalP"/>
    </source>
</evidence>
<dbReference type="PROSITE" id="PS51257">
    <property type="entry name" value="PROKAR_LIPOPROTEIN"/>
    <property type="match status" value="1"/>
</dbReference>
<dbReference type="FunFam" id="3.80.10.10:FF:000111">
    <property type="entry name" value="LRR receptor-like serine/threonine-protein kinase ERECTA"/>
    <property type="match status" value="1"/>
</dbReference>
<evidence type="ECO:0000256" key="5">
    <source>
        <dbReference type="ARBA" id="ARBA00022626"/>
    </source>
</evidence>
<dbReference type="GO" id="GO:0005886">
    <property type="term" value="C:plasma membrane"/>
    <property type="evidence" value="ECO:0007669"/>
    <property type="project" value="UniProtKB-SubCell"/>
</dbReference>
<evidence type="ECO:0000256" key="8">
    <source>
        <dbReference type="ARBA" id="ARBA00022737"/>
    </source>
</evidence>
<dbReference type="FunFam" id="3.80.10.10:FF:000649">
    <property type="entry name" value="Leucine Rich Repeat family protein"/>
    <property type="match status" value="1"/>
</dbReference>
<name>A0A8T0PM43_PANVG</name>
<dbReference type="OrthoDB" id="621599at2759"/>
<feature type="chain" id="PRO_5035931912" description="Leucine-rich repeat-containing N-terminal plant-type domain-containing protein" evidence="14">
    <location>
        <begin position="26"/>
        <end position="815"/>
    </location>
</feature>
<gene>
    <name evidence="16" type="ORF">PVAP13_8KG239700</name>
</gene>
<feature type="domain" description="Leucine-rich repeat-containing N-terminal plant-type" evidence="15">
    <location>
        <begin position="43"/>
        <end position="82"/>
    </location>
</feature>
<comment type="caution">
    <text evidence="16">The sequence shown here is derived from an EMBL/GenBank/DDBJ whole genome shotgun (WGS) entry which is preliminary data.</text>
</comment>
<comment type="similarity">
    <text evidence="2">Belongs to the RLP family.</text>
</comment>
<dbReference type="GO" id="GO:0099402">
    <property type="term" value="P:plant organ development"/>
    <property type="evidence" value="ECO:0007669"/>
    <property type="project" value="UniProtKB-ARBA"/>
</dbReference>